<feature type="signal peptide" evidence="1">
    <location>
        <begin position="1"/>
        <end position="19"/>
    </location>
</feature>
<protein>
    <submittedName>
        <fullName evidence="2">DUF4019 domain-containing protein</fullName>
    </submittedName>
</protein>
<dbReference type="AlphaFoldDB" id="A0A7W2EDM7"/>
<name>A0A7W2EDM7_9BURK</name>
<dbReference type="PROSITE" id="PS51257">
    <property type="entry name" value="PROKAR_LIPOPROTEIN"/>
    <property type="match status" value="1"/>
</dbReference>
<dbReference type="EMBL" id="JACEZS010000001">
    <property type="protein sequence ID" value="MBA5603997.1"/>
    <property type="molecule type" value="Genomic_DNA"/>
</dbReference>
<dbReference type="InterPro" id="IPR025091">
    <property type="entry name" value="DUF4019"/>
</dbReference>
<comment type="caution">
    <text evidence="2">The sequence shown here is derived from an EMBL/GenBank/DDBJ whole genome shotgun (WGS) entry which is preliminary data.</text>
</comment>
<dbReference type="RefSeq" id="WP_182213165.1">
    <property type="nucleotide sequence ID" value="NZ_JACEZS010000001.1"/>
</dbReference>
<reference evidence="2 3" key="1">
    <citation type="submission" date="2020-07" db="EMBL/GenBank/DDBJ databases">
        <title>Novel species isolated from subtropical streams in China.</title>
        <authorList>
            <person name="Lu H."/>
        </authorList>
    </citation>
    <scope>NUCLEOTIDE SEQUENCE [LARGE SCALE GENOMIC DNA]</scope>
    <source>
        <strain evidence="2 3">FT3S</strain>
    </source>
</reference>
<feature type="chain" id="PRO_5031417420" evidence="1">
    <location>
        <begin position="20"/>
        <end position="139"/>
    </location>
</feature>
<dbReference type="Pfam" id="PF13211">
    <property type="entry name" value="DUF4019"/>
    <property type="match status" value="1"/>
</dbReference>
<organism evidence="2 3">
    <name type="scientific">Rugamonas fusca</name>
    <dbReference type="NCBI Taxonomy" id="2758568"/>
    <lineage>
        <taxon>Bacteria</taxon>
        <taxon>Pseudomonadati</taxon>
        <taxon>Pseudomonadota</taxon>
        <taxon>Betaproteobacteria</taxon>
        <taxon>Burkholderiales</taxon>
        <taxon>Oxalobacteraceae</taxon>
        <taxon>Telluria group</taxon>
        <taxon>Rugamonas</taxon>
    </lineage>
</organism>
<evidence type="ECO:0000313" key="3">
    <source>
        <dbReference type="Proteomes" id="UP000566711"/>
    </source>
</evidence>
<evidence type="ECO:0000256" key="1">
    <source>
        <dbReference type="SAM" id="SignalP"/>
    </source>
</evidence>
<sequence>MRKIVASIFFVFSAACASAAQPDSDAIDKANKSAQSWLALVDTKQYAATWEQAAPPFKAAITKSDWENAVAAARSPVGELEQRVLISASYTEELPSAPRGQYVVIQYKSKFSKKHTAVETITPMKGPDGTWRVSGYFIK</sequence>
<accession>A0A7W2EDM7</accession>
<keyword evidence="3" id="KW-1185">Reference proteome</keyword>
<dbReference type="Proteomes" id="UP000566711">
    <property type="component" value="Unassembled WGS sequence"/>
</dbReference>
<proteinExistence type="predicted"/>
<gene>
    <name evidence="2" type="ORF">H3H36_01290</name>
</gene>
<evidence type="ECO:0000313" key="2">
    <source>
        <dbReference type="EMBL" id="MBA5603997.1"/>
    </source>
</evidence>
<keyword evidence="1" id="KW-0732">Signal</keyword>